<dbReference type="Proteomes" id="UP000824190">
    <property type="component" value="Unassembled WGS sequence"/>
</dbReference>
<dbReference type="SMART" id="SM00072">
    <property type="entry name" value="GuKc"/>
    <property type="match status" value="1"/>
</dbReference>
<dbReference type="PANTHER" id="PTHR23117:SF13">
    <property type="entry name" value="GUANYLATE KINASE"/>
    <property type="match status" value="1"/>
</dbReference>
<dbReference type="GO" id="GO:0005524">
    <property type="term" value="F:ATP binding"/>
    <property type="evidence" value="ECO:0007669"/>
    <property type="project" value="UniProtKB-UniRule"/>
</dbReference>
<accession>A0A9D1RQJ4</accession>
<reference evidence="13" key="1">
    <citation type="journal article" date="2021" name="PeerJ">
        <title>Extensive microbial diversity within the chicken gut microbiome revealed by metagenomics and culture.</title>
        <authorList>
            <person name="Gilroy R."/>
            <person name="Ravi A."/>
            <person name="Getino M."/>
            <person name="Pursley I."/>
            <person name="Horton D.L."/>
            <person name="Alikhan N.F."/>
            <person name="Baker D."/>
            <person name="Gharbi K."/>
            <person name="Hall N."/>
            <person name="Watson M."/>
            <person name="Adriaenssens E.M."/>
            <person name="Foster-Nyarko E."/>
            <person name="Jarju S."/>
            <person name="Secka A."/>
            <person name="Antonio M."/>
            <person name="Oren A."/>
            <person name="Chaudhuri R.R."/>
            <person name="La Ragione R."/>
            <person name="Hildebrand F."/>
            <person name="Pallen M.J."/>
        </authorList>
    </citation>
    <scope>NUCLEOTIDE SEQUENCE</scope>
    <source>
        <strain evidence="13">CHK32-1732</strain>
    </source>
</reference>
<evidence type="ECO:0000256" key="6">
    <source>
        <dbReference type="ARBA" id="ARBA00022741"/>
    </source>
</evidence>
<reference evidence="13" key="2">
    <citation type="submission" date="2021-04" db="EMBL/GenBank/DDBJ databases">
        <authorList>
            <person name="Gilroy R."/>
        </authorList>
    </citation>
    <scope>NUCLEOTIDE SEQUENCE</scope>
    <source>
        <strain evidence="13">CHK32-1732</strain>
    </source>
</reference>
<evidence type="ECO:0000256" key="1">
    <source>
        <dbReference type="ARBA" id="ARBA00003531"/>
    </source>
</evidence>
<sequence>MSPEPRLVVLAGPSAVGKSTVVSGLRDSVPDLFFSVSWTTRDPRPGEVDGRDYHYVSRDRFREEVDAGLMLEWAEIHGGLQLSGTPRRPVSDALEAGRPVLVEVDLVGARNIKQMMPEALTVFLAPPSWEVLVDRLTGRGTESEDVIRRRLETAEEELAAQSEFDCVVVNEDVDSAVAEIGGLLTGSTQ</sequence>
<evidence type="ECO:0000256" key="11">
    <source>
        <dbReference type="HAMAP-Rule" id="MF_00328"/>
    </source>
</evidence>
<keyword evidence="5 11" id="KW-0808">Transferase</keyword>
<keyword evidence="8 11" id="KW-0067">ATP-binding</keyword>
<keyword evidence="6 11" id="KW-0547">Nucleotide-binding</keyword>
<dbReference type="EMBL" id="DXGC01000102">
    <property type="protein sequence ID" value="HIW92358.1"/>
    <property type="molecule type" value="Genomic_DNA"/>
</dbReference>
<evidence type="ECO:0000256" key="9">
    <source>
        <dbReference type="ARBA" id="ARBA00030128"/>
    </source>
</evidence>
<evidence type="ECO:0000256" key="5">
    <source>
        <dbReference type="ARBA" id="ARBA00022679"/>
    </source>
</evidence>
<comment type="function">
    <text evidence="1 11">Essential for recycling GMP and indirectly, cGMP.</text>
</comment>
<evidence type="ECO:0000256" key="8">
    <source>
        <dbReference type="ARBA" id="ARBA00022840"/>
    </source>
</evidence>
<dbReference type="SUPFAM" id="SSF52540">
    <property type="entry name" value="P-loop containing nucleoside triphosphate hydrolases"/>
    <property type="match status" value="1"/>
</dbReference>
<comment type="subcellular location">
    <subcellularLocation>
        <location evidence="11">Cytoplasm</location>
    </subcellularLocation>
</comment>
<dbReference type="CDD" id="cd00071">
    <property type="entry name" value="GMPK"/>
    <property type="match status" value="1"/>
</dbReference>
<evidence type="ECO:0000313" key="13">
    <source>
        <dbReference type="EMBL" id="HIW92358.1"/>
    </source>
</evidence>
<evidence type="ECO:0000256" key="7">
    <source>
        <dbReference type="ARBA" id="ARBA00022777"/>
    </source>
</evidence>
<dbReference type="InterPro" id="IPR008145">
    <property type="entry name" value="GK/Ca_channel_bsu"/>
</dbReference>
<comment type="catalytic activity">
    <reaction evidence="10 11">
        <text>GMP + ATP = GDP + ADP</text>
        <dbReference type="Rhea" id="RHEA:20780"/>
        <dbReference type="ChEBI" id="CHEBI:30616"/>
        <dbReference type="ChEBI" id="CHEBI:58115"/>
        <dbReference type="ChEBI" id="CHEBI:58189"/>
        <dbReference type="ChEBI" id="CHEBI:456216"/>
        <dbReference type="EC" id="2.7.4.8"/>
    </reaction>
</comment>
<feature type="binding site" evidence="11">
    <location>
        <begin position="12"/>
        <end position="19"/>
    </location>
    <ligand>
        <name>ATP</name>
        <dbReference type="ChEBI" id="CHEBI:30616"/>
    </ligand>
</feature>
<comment type="similarity">
    <text evidence="2 11">Belongs to the guanylate kinase family.</text>
</comment>
<evidence type="ECO:0000256" key="4">
    <source>
        <dbReference type="ARBA" id="ARBA00016296"/>
    </source>
</evidence>
<dbReference type="PROSITE" id="PS50052">
    <property type="entry name" value="GUANYLATE_KINASE_2"/>
    <property type="match status" value="1"/>
</dbReference>
<dbReference type="InterPro" id="IPR017665">
    <property type="entry name" value="Guanylate_kinase"/>
</dbReference>
<dbReference type="Gene3D" id="3.40.50.300">
    <property type="entry name" value="P-loop containing nucleotide triphosphate hydrolases"/>
    <property type="match status" value="1"/>
</dbReference>
<proteinExistence type="inferred from homology"/>
<dbReference type="FunFam" id="3.30.63.10:FF:000002">
    <property type="entry name" value="Guanylate kinase 1"/>
    <property type="match status" value="1"/>
</dbReference>
<protein>
    <recommendedName>
        <fullName evidence="4 11">Guanylate kinase</fullName>
        <ecNumber evidence="3 11">2.7.4.8</ecNumber>
    </recommendedName>
    <alternativeName>
        <fullName evidence="9 11">GMP kinase</fullName>
    </alternativeName>
</protein>
<dbReference type="InterPro" id="IPR008144">
    <property type="entry name" value="Guanylate_kin-like_dom"/>
</dbReference>
<name>A0A9D1RQJ4_9CORY</name>
<dbReference type="AlphaFoldDB" id="A0A9D1RQJ4"/>
<organism evidence="13 14">
    <name type="scientific">Candidatus Corynebacterium avicola</name>
    <dbReference type="NCBI Taxonomy" id="2838527"/>
    <lineage>
        <taxon>Bacteria</taxon>
        <taxon>Bacillati</taxon>
        <taxon>Actinomycetota</taxon>
        <taxon>Actinomycetes</taxon>
        <taxon>Mycobacteriales</taxon>
        <taxon>Corynebacteriaceae</taxon>
        <taxon>Corynebacterium</taxon>
    </lineage>
</organism>
<dbReference type="PROSITE" id="PS00856">
    <property type="entry name" value="GUANYLATE_KINASE_1"/>
    <property type="match status" value="1"/>
</dbReference>
<feature type="domain" description="Guanylate kinase-like" evidence="12">
    <location>
        <begin position="5"/>
        <end position="185"/>
    </location>
</feature>
<dbReference type="HAMAP" id="MF_00328">
    <property type="entry name" value="Guanylate_kinase"/>
    <property type="match status" value="1"/>
</dbReference>
<dbReference type="EC" id="2.7.4.8" evidence="3 11"/>
<dbReference type="NCBIfam" id="TIGR03263">
    <property type="entry name" value="guanyl_kin"/>
    <property type="match status" value="1"/>
</dbReference>
<dbReference type="InterPro" id="IPR020590">
    <property type="entry name" value="Guanylate_kinase_CS"/>
</dbReference>
<gene>
    <name evidence="11 13" type="primary">gmk</name>
    <name evidence="13" type="ORF">H9870_11935</name>
</gene>
<dbReference type="PANTHER" id="PTHR23117">
    <property type="entry name" value="GUANYLATE KINASE-RELATED"/>
    <property type="match status" value="1"/>
</dbReference>
<evidence type="ECO:0000256" key="10">
    <source>
        <dbReference type="ARBA" id="ARBA00048594"/>
    </source>
</evidence>
<keyword evidence="7 11" id="KW-0418">Kinase</keyword>
<dbReference type="InterPro" id="IPR027417">
    <property type="entry name" value="P-loop_NTPase"/>
</dbReference>
<evidence type="ECO:0000256" key="2">
    <source>
        <dbReference type="ARBA" id="ARBA00005790"/>
    </source>
</evidence>
<evidence type="ECO:0000259" key="12">
    <source>
        <dbReference type="PROSITE" id="PS50052"/>
    </source>
</evidence>
<dbReference type="GO" id="GO:0004385">
    <property type="term" value="F:GMP kinase activity"/>
    <property type="evidence" value="ECO:0007669"/>
    <property type="project" value="UniProtKB-UniRule"/>
</dbReference>
<evidence type="ECO:0000256" key="3">
    <source>
        <dbReference type="ARBA" id="ARBA00012961"/>
    </source>
</evidence>
<evidence type="ECO:0000313" key="14">
    <source>
        <dbReference type="Proteomes" id="UP000824190"/>
    </source>
</evidence>
<comment type="caution">
    <text evidence="13">The sequence shown here is derived from an EMBL/GenBank/DDBJ whole genome shotgun (WGS) entry which is preliminary data.</text>
</comment>
<dbReference type="GO" id="GO:0005829">
    <property type="term" value="C:cytosol"/>
    <property type="evidence" value="ECO:0007669"/>
    <property type="project" value="TreeGrafter"/>
</dbReference>
<dbReference type="Pfam" id="PF00625">
    <property type="entry name" value="Guanylate_kin"/>
    <property type="match status" value="1"/>
</dbReference>
<keyword evidence="11" id="KW-0963">Cytoplasm</keyword>
<dbReference type="Gene3D" id="3.30.63.10">
    <property type="entry name" value="Guanylate Kinase phosphate binding domain"/>
    <property type="match status" value="1"/>
</dbReference>